<gene>
    <name evidence="2" type="ORF">DPMN_114055</name>
</gene>
<dbReference type="GO" id="GO:0030246">
    <property type="term" value="F:carbohydrate binding"/>
    <property type="evidence" value="ECO:0007669"/>
    <property type="project" value="InterPro"/>
</dbReference>
<dbReference type="AlphaFoldDB" id="A0A9D4KJB5"/>
<dbReference type="Proteomes" id="UP000828390">
    <property type="component" value="Unassembled WGS sequence"/>
</dbReference>
<evidence type="ECO:0000313" key="2">
    <source>
        <dbReference type="EMBL" id="KAH3840603.1"/>
    </source>
</evidence>
<evidence type="ECO:0000259" key="1">
    <source>
        <dbReference type="PROSITE" id="PS50228"/>
    </source>
</evidence>
<dbReference type="InterPro" id="IPR043159">
    <property type="entry name" value="Lectin_gal-bd_sf"/>
</dbReference>
<keyword evidence="3" id="KW-1185">Reference proteome</keyword>
<dbReference type="PROSITE" id="PS50228">
    <property type="entry name" value="SUEL_LECTIN"/>
    <property type="match status" value="1"/>
</dbReference>
<dbReference type="FunFam" id="2.60.120.740:FF:000001">
    <property type="entry name" value="Adhesion G protein-coupled receptor L2"/>
    <property type="match status" value="1"/>
</dbReference>
<accession>A0A9D4KJB5</accession>
<name>A0A9D4KJB5_DREPO</name>
<reference evidence="2" key="1">
    <citation type="journal article" date="2019" name="bioRxiv">
        <title>The Genome of the Zebra Mussel, Dreissena polymorpha: A Resource for Invasive Species Research.</title>
        <authorList>
            <person name="McCartney M.A."/>
            <person name="Auch B."/>
            <person name="Kono T."/>
            <person name="Mallez S."/>
            <person name="Zhang Y."/>
            <person name="Obille A."/>
            <person name="Becker A."/>
            <person name="Abrahante J.E."/>
            <person name="Garbe J."/>
            <person name="Badalamenti J.P."/>
            <person name="Herman A."/>
            <person name="Mangelson H."/>
            <person name="Liachko I."/>
            <person name="Sullivan S."/>
            <person name="Sone E.D."/>
            <person name="Koren S."/>
            <person name="Silverstein K.A.T."/>
            <person name="Beckman K.B."/>
            <person name="Gohl D.M."/>
        </authorList>
    </citation>
    <scope>NUCLEOTIDE SEQUENCE</scope>
    <source>
        <strain evidence="2">Duluth1</strain>
        <tissue evidence="2">Whole animal</tissue>
    </source>
</reference>
<reference evidence="2" key="2">
    <citation type="submission" date="2020-11" db="EMBL/GenBank/DDBJ databases">
        <authorList>
            <person name="McCartney M.A."/>
            <person name="Auch B."/>
            <person name="Kono T."/>
            <person name="Mallez S."/>
            <person name="Becker A."/>
            <person name="Gohl D.M."/>
            <person name="Silverstein K.A.T."/>
            <person name="Koren S."/>
            <person name="Bechman K.B."/>
            <person name="Herman A."/>
            <person name="Abrahante J.E."/>
            <person name="Garbe J."/>
        </authorList>
    </citation>
    <scope>NUCLEOTIDE SEQUENCE</scope>
    <source>
        <strain evidence="2">Duluth1</strain>
        <tissue evidence="2">Whole animal</tissue>
    </source>
</reference>
<sequence length="103" mass="11123">MFDNSVSNLSTDIKACEGVTTKLTCNQPFLVRIVSAVFGRTQGAAICPHPSIQSTNCTSPNSTATAKKECDGKNMCDLRASPTLFGDPCPGTYKYLEFKYTCL</sequence>
<dbReference type="EMBL" id="JAIWYP010000004">
    <property type="protein sequence ID" value="KAH3840603.1"/>
    <property type="molecule type" value="Genomic_DNA"/>
</dbReference>
<dbReference type="InterPro" id="IPR000922">
    <property type="entry name" value="Lectin_gal-bd_dom"/>
</dbReference>
<proteinExistence type="predicted"/>
<dbReference type="PANTHER" id="PTHR46780">
    <property type="entry name" value="PROTEIN EVA-1"/>
    <property type="match status" value="1"/>
</dbReference>
<dbReference type="Pfam" id="PF02140">
    <property type="entry name" value="SUEL_Lectin"/>
    <property type="match status" value="1"/>
</dbReference>
<evidence type="ECO:0000313" key="3">
    <source>
        <dbReference type="Proteomes" id="UP000828390"/>
    </source>
</evidence>
<feature type="domain" description="SUEL-type lectin" evidence="1">
    <location>
        <begin position="15"/>
        <end position="103"/>
    </location>
</feature>
<organism evidence="2 3">
    <name type="scientific">Dreissena polymorpha</name>
    <name type="common">Zebra mussel</name>
    <name type="synonym">Mytilus polymorpha</name>
    <dbReference type="NCBI Taxonomy" id="45954"/>
    <lineage>
        <taxon>Eukaryota</taxon>
        <taxon>Metazoa</taxon>
        <taxon>Spiralia</taxon>
        <taxon>Lophotrochozoa</taxon>
        <taxon>Mollusca</taxon>
        <taxon>Bivalvia</taxon>
        <taxon>Autobranchia</taxon>
        <taxon>Heteroconchia</taxon>
        <taxon>Euheterodonta</taxon>
        <taxon>Imparidentia</taxon>
        <taxon>Neoheterodontei</taxon>
        <taxon>Myida</taxon>
        <taxon>Dreissenoidea</taxon>
        <taxon>Dreissenidae</taxon>
        <taxon>Dreissena</taxon>
    </lineage>
</organism>
<dbReference type="Gene3D" id="2.60.120.740">
    <property type="match status" value="1"/>
</dbReference>
<comment type="caution">
    <text evidence="2">The sequence shown here is derived from an EMBL/GenBank/DDBJ whole genome shotgun (WGS) entry which is preliminary data.</text>
</comment>
<dbReference type="CDD" id="cd22827">
    <property type="entry name" value="Gal_Rha_Lectin_SUL-I-like"/>
    <property type="match status" value="1"/>
</dbReference>
<protein>
    <recommendedName>
        <fullName evidence="1">SUEL-type lectin domain-containing protein</fullName>
    </recommendedName>
</protein>